<accession>A0ABQ5VF04</accession>
<comment type="caution">
    <text evidence="3">The sequence shown here is derived from an EMBL/GenBank/DDBJ whole genome shotgun (WGS) entry which is preliminary data.</text>
</comment>
<feature type="region of interest" description="Disordered" evidence="1">
    <location>
        <begin position="253"/>
        <end position="276"/>
    </location>
</feature>
<dbReference type="InterPro" id="IPR038255">
    <property type="entry name" value="PBS_linker_sf"/>
</dbReference>
<feature type="compositionally biased region" description="Pro residues" evidence="1">
    <location>
        <begin position="260"/>
        <end position="276"/>
    </location>
</feature>
<evidence type="ECO:0000256" key="1">
    <source>
        <dbReference type="SAM" id="MobiDB-lite"/>
    </source>
</evidence>
<gene>
    <name evidence="3" type="ORF">GCM10007927_03800</name>
</gene>
<dbReference type="EMBL" id="BSNL01000001">
    <property type="protein sequence ID" value="GLQ25577.1"/>
    <property type="molecule type" value="Genomic_DNA"/>
</dbReference>
<dbReference type="Gene3D" id="1.10.3130.20">
    <property type="entry name" value="Phycobilisome linker domain"/>
    <property type="match status" value="1"/>
</dbReference>
<reference evidence="3" key="1">
    <citation type="journal article" date="2014" name="Int. J. Syst. Evol. Microbiol.">
        <title>Complete genome of a new Firmicutes species belonging to the dominant human colonic microbiota ('Ruminococcus bicirculans') reveals two chromosomes and a selective capacity to utilize plant glucans.</title>
        <authorList>
            <consortium name="NISC Comparative Sequencing Program"/>
            <person name="Wegmann U."/>
            <person name="Louis P."/>
            <person name="Goesmann A."/>
            <person name="Henrissat B."/>
            <person name="Duncan S.H."/>
            <person name="Flint H.J."/>
        </authorList>
    </citation>
    <scope>NUCLEOTIDE SEQUENCE</scope>
    <source>
        <strain evidence="3">NBRC 109915</strain>
    </source>
</reference>
<dbReference type="Proteomes" id="UP001161388">
    <property type="component" value="Unassembled WGS sequence"/>
</dbReference>
<evidence type="ECO:0000259" key="2">
    <source>
        <dbReference type="Pfam" id="PF13946"/>
    </source>
</evidence>
<dbReference type="InterPro" id="IPR025282">
    <property type="entry name" value="DUF4214"/>
</dbReference>
<dbReference type="Pfam" id="PF13946">
    <property type="entry name" value="DUF4214"/>
    <property type="match status" value="1"/>
</dbReference>
<sequence>MADFDSDNTYTDAQNLGELVIDDTNFPSAFEGFDVQGSVGFDEDEVWGNPGVYIADDTGSFGYTTLFFYSPERSSTALPNADPIDYFQFTPNGVEKVEVNFRIFENQDGFSSLVVVPVSGVSNTAGAIVYNTSAPEDDLSDEATALDPDAYPSFKAREDLFVSGYSIGEDLNGVEDRVQHYSLDPIGGEATATWTLTGDPVTFAVFGFNGDTDISDANPEDLPRNTINGELLSISYLDYVVLDEAEYRVRLFPTEGELPDPTPTPQPTPTPEPTPIPVAPDPGLINLPPPDLPADYDCVAPQNVFDNGQAATGSNFVNDFLIAECITGTGELDVYFAVGNRDEFVITESDDLTVYVEDTFFPGIPDRLSSIERIEFDDGVLALDVNETAGQAYRLYQAAFDREPDTPGLIFWIGVLDAGSVDLQGTAEFFMQSEEFAQRYGTASSISDERFIELLYNNVLHRDPDQAGYDFWTGVLDDGNYSRERTLVDFSESPENQSNVIDVIGTGIWLPDFSYLGS</sequence>
<dbReference type="RefSeq" id="WP_284370010.1">
    <property type="nucleotide sequence ID" value="NZ_BSNL01000001.1"/>
</dbReference>
<evidence type="ECO:0000313" key="4">
    <source>
        <dbReference type="Proteomes" id="UP001161388"/>
    </source>
</evidence>
<organism evidence="3 4">
    <name type="scientific">Sulfitobacter pacificus</name>
    <dbReference type="NCBI Taxonomy" id="1499314"/>
    <lineage>
        <taxon>Bacteria</taxon>
        <taxon>Pseudomonadati</taxon>
        <taxon>Pseudomonadota</taxon>
        <taxon>Alphaproteobacteria</taxon>
        <taxon>Rhodobacterales</taxon>
        <taxon>Roseobacteraceae</taxon>
        <taxon>Sulfitobacter</taxon>
    </lineage>
</organism>
<name>A0ABQ5VF04_9RHOB</name>
<keyword evidence="4" id="KW-1185">Reference proteome</keyword>
<reference evidence="3" key="2">
    <citation type="submission" date="2023-01" db="EMBL/GenBank/DDBJ databases">
        <title>Draft genome sequence of Sulfitobacter pacificus strain NBRC 109915.</title>
        <authorList>
            <person name="Sun Q."/>
            <person name="Mori K."/>
        </authorList>
    </citation>
    <scope>NUCLEOTIDE SEQUENCE</scope>
    <source>
        <strain evidence="3">NBRC 109915</strain>
    </source>
</reference>
<evidence type="ECO:0000313" key="3">
    <source>
        <dbReference type="EMBL" id="GLQ25577.1"/>
    </source>
</evidence>
<feature type="domain" description="DUF4214" evidence="2">
    <location>
        <begin position="427"/>
        <end position="499"/>
    </location>
</feature>
<proteinExistence type="predicted"/>
<protein>
    <recommendedName>
        <fullName evidence="2">DUF4214 domain-containing protein</fullName>
    </recommendedName>
</protein>